<sequence>MTAPYDHPLNLTMQAILTYGSWALTLVFLVLALRMSAKERTPFYVLIILAAMVGAFAEPLYDEGLMLLFYVPGIWTHFSAFNIPQPLWTHSGYVVLYASAAIYICQQIHAGTLTKKALYGWALIELAMSCTFEMIGINGGAYEYWGPHVFRIFNYPLVIGVLEAAQVICFSVAAAELRKRVSGPMGLLGLFLVFPCTFYLANFGAGSFVIIALHLDQPSTLLVTIATLLSLGSALLLIRAAASFLPDEATALAKTRATGELGATVNG</sequence>
<feature type="transmembrane region" description="Helical" evidence="1">
    <location>
        <begin position="43"/>
        <end position="61"/>
    </location>
</feature>
<feature type="transmembrane region" description="Helical" evidence="1">
    <location>
        <begin position="187"/>
        <end position="213"/>
    </location>
</feature>
<feature type="transmembrane region" description="Helical" evidence="1">
    <location>
        <begin position="87"/>
        <end position="105"/>
    </location>
</feature>
<feature type="transmembrane region" description="Helical" evidence="1">
    <location>
        <begin position="12"/>
        <end position="31"/>
    </location>
</feature>
<feature type="transmembrane region" description="Helical" evidence="1">
    <location>
        <begin position="219"/>
        <end position="238"/>
    </location>
</feature>
<organism evidence="2 3">
    <name type="scientific">Zhongshania guokunii</name>
    <dbReference type="NCBI Taxonomy" id="641783"/>
    <lineage>
        <taxon>Bacteria</taxon>
        <taxon>Pseudomonadati</taxon>
        <taxon>Pseudomonadota</taxon>
        <taxon>Gammaproteobacteria</taxon>
        <taxon>Cellvibrionales</taxon>
        <taxon>Spongiibacteraceae</taxon>
        <taxon>Zhongshania</taxon>
    </lineage>
</organism>
<name>A0ABV3UAX4_9GAMM</name>
<keyword evidence="1" id="KW-0812">Transmembrane</keyword>
<proteinExistence type="predicted"/>
<keyword evidence="1" id="KW-1133">Transmembrane helix</keyword>
<dbReference type="RefSeq" id="WP_368382990.1">
    <property type="nucleotide sequence ID" value="NZ_JBFRYA010000020.1"/>
</dbReference>
<evidence type="ECO:0000256" key="1">
    <source>
        <dbReference type="SAM" id="Phobius"/>
    </source>
</evidence>
<feature type="transmembrane region" description="Helical" evidence="1">
    <location>
        <begin position="157"/>
        <end position="175"/>
    </location>
</feature>
<accession>A0ABV3UAX4</accession>
<dbReference type="EMBL" id="JBFRYA010000020">
    <property type="protein sequence ID" value="MEX1670679.1"/>
    <property type="molecule type" value="Genomic_DNA"/>
</dbReference>
<dbReference type="Proteomes" id="UP001557485">
    <property type="component" value="Unassembled WGS sequence"/>
</dbReference>
<gene>
    <name evidence="2" type="ORF">AB4876_17295</name>
</gene>
<feature type="transmembrane region" description="Helical" evidence="1">
    <location>
        <begin position="117"/>
        <end position="137"/>
    </location>
</feature>
<keyword evidence="3" id="KW-1185">Reference proteome</keyword>
<keyword evidence="1" id="KW-0472">Membrane</keyword>
<evidence type="ECO:0000313" key="3">
    <source>
        <dbReference type="Proteomes" id="UP001557485"/>
    </source>
</evidence>
<reference evidence="2 3" key="1">
    <citation type="journal article" date="2011" name="Int. J. Syst. Evol. Microbiol.">
        <title>Zhongshania antarctica gen. nov., sp. nov. and Zhongshania guokunii sp. nov., gammaproteobacteria respectively isolated from coastal attached (fast) ice and surface seawater of the Antarctic.</title>
        <authorList>
            <person name="Li H.J."/>
            <person name="Zhang X.Y."/>
            <person name="Chen C.X."/>
            <person name="Zhang Y.J."/>
            <person name="Gao Z.M."/>
            <person name="Yu Y."/>
            <person name="Chen X.L."/>
            <person name="Chen B."/>
            <person name="Zhang Y.Z."/>
        </authorList>
    </citation>
    <scope>NUCLEOTIDE SEQUENCE [LARGE SCALE GENOMIC DNA]</scope>
    <source>
        <strain evidence="2 3">ZS6-22T</strain>
    </source>
</reference>
<protein>
    <submittedName>
        <fullName evidence="2">Uncharacterized protein</fullName>
    </submittedName>
</protein>
<comment type="caution">
    <text evidence="2">The sequence shown here is derived from an EMBL/GenBank/DDBJ whole genome shotgun (WGS) entry which is preliminary data.</text>
</comment>
<evidence type="ECO:0000313" key="2">
    <source>
        <dbReference type="EMBL" id="MEX1670679.1"/>
    </source>
</evidence>